<evidence type="ECO:0000256" key="1">
    <source>
        <dbReference type="SAM" id="Phobius"/>
    </source>
</evidence>
<feature type="transmembrane region" description="Helical" evidence="1">
    <location>
        <begin position="75"/>
        <end position="97"/>
    </location>
</feature>
<gene>
    <name evidence="2" type="ORF">L1785_14885</name>
</gene>
<keyword evidence="1" id="KW-0812">Transmembrane</keyword>
<feature type="transmembrane region" description="Helical" evidence="1">
    <location>
        <begin position="109"/>
        <end position="133"/>
    </location>
</feature>
<feature type="transmembrane region" description="Helical" evidence="1">
    <location>
        <begin position="34"/>
        <end position="55"/>
    </location>
</feature>
<evidence type="ECO:0000313" key="3">
    <source>
        <dbReference type="Proteomes" id="UP001165405"/>
    </source>
</evidence>
<evidence type="ECO:0000313" key="2">
    <source>
        <dbReference type="EMBL" id="MCF4122264.1"/>
    </source>
</evidence>
<dbReference type="AlphaFoldDB" id="A0AA41UCP6"/>
<reference evidence="2" key="1">
    <citation type="submission" date="2022-01" db="EMBL/GenBank/DDBJ databases">
        <title>Antribacter sp. nov., isolated from Guizhou of China.</title>
        <authorList>
            <person name="Chengliang C."/>
            <person name="Ya Z."/>
        </authorList>
    </citation>
    <scope>NUCLEOTIDE SEQUENCE</scope>
    <source>
        <strain evidence="2">KLBMP 9083</strain>
    </source>
</reference>
<feature type="transmembrane region" description="Helical" evidence="1">
    <location>
        <begin position="153"/>
        <end position="173"/>
    </location>
</feature>
<evidence type="ECO:0008006" key="4">
    <source>
        <dbReference type="Google" id="ProtNLM"/>
    </source>
</evidence>
<proteinExistence type="predicted"/>
<organism evidence="2 3">
    <name type="scientific">Antribacter soli</name>
    <dbReference type="NCBI Taxonomy" id="2910976"/>
    <lineage>
        <taxon>Bacteria</taxon>
        <taxon>Bacillati</taxon>
        <taxon>Actinomycetota</taxon>
        <taxon>Actinomycetes</taxon>
        <taxon>Micrococcales</taxon>
        <taxon>Promicromonosporaceae</taxon>
        <taxon>Antribacter</taxon>
    </lineage>
</organism>
<keyword evidence="3" id="KW-1185">Reference proteome</keyword>
<sequence length="187" mass="20160">MEHEENVTPPAEGERPASGRVLQRIDWRHVGRRALLVLVVLVLAWLVYLLLAAFLPRWWAQVIGTAVDGSFAAGAWWGLVVGATFTGLPILVGAQALRPNRRWQVRVGVLVLAVVLAIPNLLTLGIVLGTSAAAHAGERILDVDAPAFRGGSAWGAVIGALIALSLVVFMALYRRRGRRLRELKAAA</sequence>
<dbReference type="Proteomes" id="UP001165405">
    <property type="component" value="Unassembled WGS sequence"/>
</dbReference>
<keyword evidence="1" id="KW-1133">Transmembrane helix</keyword>
<protein>
    <recommendedName>
        <fullName evidence="4">Permease</fullName>
    </recommendedName>
</protein>
<dbReference type="EMBL" id="JAKGSG010000040">
    <property type="protein sequence ID" value="MCF4122264.1"/>
    <property type="molecule type" value="Genomic_DNA"/>
</dbReference>
<comment type="caution">
    <text evidence="2">The sequence shown here is derived from an EMBL/GenBank/DDBJ whole genome shotgun (WGS) entry which is preliminary data.</text>
</comment>
<dbReference type="RefSeq" id="WP_236090057.1">
    <property type="nucleotide sequence ID" value="NZ_JAKGSG010000040.1"/>
</dbReference>
<keyword evidence="1" id="KW-0472">Membrane</keyword>
<accession>A0AA41UCP6</accession>
<name>A0AA41UCP6_9MICO</name>